<organism evidence="11 12">
    <name type="scientific">Artemia franciscana</name>
    <name type="common">Brine shrimp</name>
    <name type="synonym">Artemia sanfranciscana</name>
    <dbReference type="NCBI Taxonomy" id="6661"/>
    <lineage>
        <taxon>Eukaryota</taxon>
        <taxon>Metazoa</taxon>
        <taxon>Ecdysozoa</taxon>
        <taxon>Arthropoda</taxon>
        <taxon>Crustacea</taxon>
        <taxon>Branchiopoda</taxon>
        <taxon>Anostraca</taxon>
        <taxon>Artemiidae</taxon>
        <taxon>Artemia</taxon>
    </lineage>
</organism>
<evidence type="ECO:0000256" key="2">
    <source>
        <dbReference type="ARBA" id="ARBA00022475"/>
    </source>
</evidence>
<dbReference type="InterPro" id="IPR013783">
    <property type="entry name" value="Ig-like_fold"/>
</dbReference>
<dbReference type="EMBL" id="JAVRJZ010000021">
    <property type="protein sequence ID" value="KAK2704654.1"/>
    <property type="molecule type" value="Genomic_DNA"/>
</dbReference>
<reference evidence="11" key="1">
    <citation type="submission" date="2023-07" db="EMBL/GenBank/DDBJ databases">
        <title>Chromosome-level genome assembly of Artemia franciscana.</title>
        <authorList>
            <person name="Jo E."/>
        </authorList>
    </citation>
    <scope>NUCLEOTIDE SEQUENCE</scope>
    <source>
        <tissue evidence="11">Whole body</tissue>
    </source>
</reference>
<dbReference type="SMART" id="SM00409">
    <property type="entry name" value="IG"/>
    <property type="match status" value="3"/>
</dbReference>
<dbReference type="InterPro" id="IPR036179">
    <property type="entry name" value="Ig-like_dom_sf"/>
</dbReference>
<comment type="caution">
    <text evidence="11">The sequence shown here is derived from an EMBL/GenBank/DDBJ whole genome shotgun (WGS) entry which is preliminary data.</text>
</comment>
<feature type="domain" description="Ig-like" evidence="10">
    <location>
        <begin position="125"/>
        <end position="225"/>
    </location>
</feature>
<name>A0AA88KWD3_ARTSF</name>
<evidence type="ECO:0000313" key="11">
    <source>
        <dbReference type="EMBL" id="KAK2704654.1"/>
    </source>
</evidence>
<dbReference type="EMBL" id="JAVRJZ010000021">
    <property type="protein sequence ID" value="KAK2704653.1"/>
    <property type="molecule type" value="Genomic_DNA"/>
</dbReference>
<dbReference type="InterPro" id="IPR003598">
    <property type="entry name" value="Ig_sub2"/>
</dbReference>
<protein>
    <recommendedName>
        <fullName evidence="10">Ig-like domain-containing protein</fullName>
    </recommendedName>
</protein>
<dbReference type="GO" id="GO:0005886">
    <property type="term" value="C:plasma membrane"/>
    <property type="evidence" value="ECO:0007669"/>
    <property type="project" value="UniProtKB-SubCell"/>
</dbReference>
<dbReference type="InterPro" id="IPR003599">
    <property type="entry name" value="Ig_sub"/>
</dbReference>
<evidence type="ECO:0000313" key="12">
    <source>
        <dbReference type="Proteomes" id="UP001187531"/>
    </source>
</evidence>
<feature type="domain" description="Ig-like" evidence="10">
    <location>
        <begin position="23"/>
        <end position="124"/>
    </location>
</feature>
<dbReference type="SUPFAM" id="SSF48726">
    <property type="entry name" value="Immunoglobulin"/>
    <property type="match status" value="3"/>
</dbReference>
<dbReference type="PROSITE" id="PS50835">
    <property type="entry name" value="IG_LIKE"/>
    <property type="match status" value="3"/>
</dbReference>
<dbReference type="InterPro" id="IPR013151">
    <property type="entry name" value="Immunoglobulin_dom"/>
</dbReference>
<keyword evidence="12" id="KW-1185">Reference proteome</keyword>
<dbReference type="Proteomes" id="UP001187531">
    <property type="component" value="Unassembled WGS sequence"/>
</dbReference>
<evidence type="ECO:0000259" key="10">
    <source>
        <dbReference type="PROSITE" id="PS50835"/>
    </source>
</evidence>
<dbReference type="PANTHER" id="PTHR12231:SF87">
    <property type="entry name" value="DPR-INTERACTING PROTEIN BETA, ISOFORM C"/>
    <property type="match status" value="1"/>
</dbReference>
<dbReference type="FunFam" id="2.60.40.10:FF:000032">
    <property type="entry name" value="palladin isoform X1"/>
    <property type="match status" value="1"/>
</dbReference>
<keyword evidence="4" id="KW-0677">Repeat</keyword>
<evidence type="ECO:0000256" key="9">
    <source>
        <dbReference type="SAM" id="SignalP"/>
    </source>
</evidence>
<keyword evidence="5" id="KW-0472">Membrane</keyword>
<dbReference type="FunFam" id="2.60.40.10:FF:000328">
    <property type="entry name" value="CLUMA_CG000981, isoform A"/>
    <property type="match status" value="1"/>
</dbReference>
<dbReference type="SMART" id="SM00408">
    <property type="entry name" value="IGc2"/>
    <property type="match status" value="3"/>
</dbReference>
<evidence type="ECO:0000256" key="5">
    <source>
        <dbReference type="ARBA" id="ARBA00023136"/>
    </source>
</evidence>
<comment type="subcellular location">
    <subcellularLocation>
        <location evidence="1">Cell membrane</location>
    </subcellularLocation>
</comment>
<proteinExistence type="predicted"/>
<keyword evidence="2" id="KW-1003">Cell membrane</keyword>
<feature type="chain" id="PRO_5041851790" description="Ig-like domain-containing protein" evidence="9">
    <location>
        <begin position="22"/>
        <end position="415"/>
    </location>
</feature>
<evidence type="ECO:0000256" key="6">
    <source>
        <dbReference type="ARBA" id="ARBA00023157"/>
    </source>
</evidence>
<evidence type="ECO:0000256" key="3">
    <source>
        <dbReference type="ARBA" id="ARBA00022729"/>
    </source>
</evidence>
<evidence type="ECO:0000256" key="1">
    <source>
        <dbReference type="ARBA" id="ARBA00004236"/>
    </source>
</evidence>
<dbReference type="PANTHER" id="PTHR12231">
    <property type="entry name" value="CTX-RELATED TYPE I TRANSMEMBRANE PROTEIN"/>
    <property type="match status" value="1"/>
</dbReference>
<dbReference type="Gene3D" id="2.60.40.10">
    <property type="entry name" value="Immunoglobulins"/>
    <property type="match status" value="3"/>
</dbReference>
<accession>A0AA88KWD3</accession>
<evidence type="ECO:0000256" key="7">
    <source>
        <dbReference type="ARBA" id="ARBA00023180"/>
    </source>
</evidence>
<dbReference type="AlphaFoldDB" id="A0AA88KWD3"/>
<sequence length="415" mass="46486">MGLSWSFFTIVLIILSGKVMSEPDFSGEVQNLTVPVGREAIFQCTVTNLGGYKVGWVKADNKAIQAIHTHVVTHNPRVSVTHSGPHIWNLHISSVREEDAGTYMCQINTDPMKSQVAHLDITVSPDILDDETPSEVTVKEGESVRLTCKANGQPQPKITWRREDQKELTEVRFKDEKGSWQYSRSGFIEGEVIKWQAVSRHQMGAYLCIANNGVPPSVSKRIMVSVMFVPSVKVKSQLIGVPKGSKVIIECEIQSSPKPITFWTKDGEIIVTNQRLTLDETQISNHDYHYVLSLRIQGFVPSDSGKYECHAKNVVGEGNGTIKLYEVVIPLTRPMTNLFFPTSPTHVTKKIRYPKTAYIPPSTVSFESQMKNTSHSALNEANIWSRILSQDNSGSFLRPFQRIVLFACVILLILF</sequence>
<evidence type="ECO:0000256" key="8">
    <source>
        <dbReference type="ARBA" id="ARBA00023319"/>
    </source>
</evidence>
<keyword evidence="3 9" id="KW-0732">Signal</keyword>
<dbReference type="InterPro" id="IPR007110">
    <property type="entry name" value="Ig-like_dom"/>
</dbReference>
<evidence type="ECO:0000256" key="4">
    <source>
        <dbReference type="ARBA" id="ARBA00022737"/>
    </source>
</evidence>
<dbReference type="GO" id="GO:0043005">
    <property type="term" value="C:neuron projection"/>
    <property type="evidence" value="ECO:0007669"/>
    <property type="project" value="TreeGrafter"/>
</dbReference>
<keyword evidence="7" id="KW-0325">Glycoprotein</keyword>
<gene>
    <name evidence="11" type="ORF">QYM36_016887</name>
</gene>
<keyword evidence="8" id="KW-0393">Immunoglobulin domain</keyword>
<keyword evidence="6" id="KW-1015">Disulfide bond</keyword>
<dbReference type="Pfam" id="PF00047">
    <property type="entry name" value="ig"/>
    <property type="match status" value="1"/>
</dbReference>
<feature type="domain" description="Ig-like" evidence="10">
    <location>
        <begin position="230"/>
        <end position="328"/>
    </location>
</feature>
<feature type="signal peptide" evidence="9">
    <location>
        <begin position="1"/>
        <end position="21"/>
    </location>
</feature>
<dbReference type="Pfam" id="PF13927">
    <property type="entry name" value="Ig_3"/>
    <property type="match status" value="2"/>
</dbReference>
<dbReference type="InterPro" id="IPR051170">
    <property type="entry name" value="Neural/epithelial_adhesion"/>
</dbReference>